<feature type="domain" description="HTH tetR-type" evidence="6">
    <location>
        <begin position="34"/>
        <end position="94"/>
    </location>
</feature>
<evidence type="ECO:0000256" key="3">
    <source>
        <dbReference type="ARBA" id="ARBA00023163"/>
    </source>
</evidence>
<name>A0ABP4W3P2_9ACTN</name>
<dbReference type="InterPro" id="IPR009057">
    <property type="entry name" value="Homeodomain-like_sf"/>
</dbReference>
<evidence type="ECO:0000313" key="7">
    <source>
        <dbReference type="EMBL" id="GAA1746541.1"/>
    </source>
</evidence>
<feature type="region of interest" description="Disordered" evidence="5">
    <location>
        <begin position="1"/>
        <end position="32"/>
    </location>
</feature>
<protein>
    <submittedName>
        <fullName evidence="7">TetR/AcrR family transcriptional regulator</fullName>
    </submittedName>
</protein>
<dbReference type="PROSITE" id="PS50977">
    <property type="entry name" value="HTH_TETR_2"/>
    <property type="match status" value="1"/>
</dbReference>
<evidence type="ECO:0000256" key="1">
    <source>
        <dbReference type="ARBA" id="ARBA00023015"/>
    </source>
</evidence>
<gene>
    <name evidence="7" type="ORF">GCM10009710_28280</name>
</gene>
<proteinExistence type="predicted"/>
<dbReference type="Proteomes" id="UP001501057">
    <property type="component" value="Unassembled WGS sequence"/>
</dbReference>
<dbReference type="SUPFAM" id="SSF48498">
    <property type="entry name" value="Tetracyclin repressor-like, C-terminal domain"/>
    <property type="match status" value="1"/>
</dbReference>
<dbReference type="RefSeq" id="WP_344202779.1">
    <property type="nucleotide sequence ID" value="NZ_BAAAME010000005.1"/>
</dbReference>
<accession>A0ABP4W3P2</accession>
<evidence type="ECO:0000259" key="6">
    <source>
        <dbReference type="PROSITE" id="PS50977"/>
    </source>
</evidence>
<evidence type="ECO:0000256" key="5">
    <source>
        <dbReference type="SAM" id="MobiDB-lite"/>
    </source>
</evidence>
<dbReference type="PANTHER" id="PTHR30055">
    <property type="entry name" value="HTH-TYPE TRANSCRIPTIONAL REGULATOR RUTR"/>
    <property type="match status" value="1"/>
</dbReference>
<evidence type="ECO:0000256" key="2">
    <source>
        <dbReference type="ARBA" id="ARBA00023125"/>
    </source>
</evidence>
<dbReference type="Gene3D" id="1.10.357.10">
    <property type="entry name" value="Tetracycline Repressor, domain 2"/>
    <property type="match status" value="1"/>
</dbReference>
<comment type="caution">
    <text evidence="7">The sequence shown here is derived from an EMBL/GenBank/DDBJ whole genome shotgun (WGS) entry which is preliminary data.</text>
</comment>
<dbReference type="PRINTS" id="PR00455">
    <property type="entry name" value="HTHTETR"/>
</dbReference>
<sequence length="223" mass="24513">MSPRGGSAKGRLVVGPSASQRQRRGAGPMTTKGVERRTEILTVARQVFEERGYADTRVADIVAKAEVAQGTFYTYFDSKEAVFTEIARSVTGEMLEILVAERASGSPRDRVRFGLHRFIEAFRPNAVFMGLLEQVGTYTPEMADMRLSLREAFVERSASGIRHMQREGVADTSVDPVLTAEVLGAMVDQTCYIWLSLGKEFADGEVLEVLTSVWARAIGLTEG</sequence>
<dbReference type="PANTHER" id="PTHR30055:SF234">
    <property type="entry name" value="HTH-TYPE TRANSCRIPTIONAL REGULATOR BETI"/>
    <property type="match status" value="1"/>
</dbReference>
<keyword evidence="8" id="KW-1185">Reference proteome</keyword>
<dbReference type="InterPro" id="IPR036271">
    <property type="entry name" value="Tet_transcr_reg_TetR-rel_C_sf"/>
</dbReference>
<evidence type="ECO:0000313" key="8">
    <source>
        <dbReference type="Proteomes" id="UP001501057"/>
    </source>
</evidence>
<dbReference type="Pfam" id="PF00440">
    <property type="entry name" value="TetR_N"/>
    <property type="match status" value="1"/>
</dbReference>
<keyword evidence="1" id="KW-0805">Transcription regulation</keyword>
<dbReference type="Gene3D" id="1.10.10.60">
    <property type="entry name" value="Homeodomain-like"/>
    <property type="match status" value="1"/>
</dbReference>
<organism evidence="7 8">
    <name type="scientific">Aeromicrobium alkaliterrae</name>
    <dbReference type="NCBI Taxonomy" id="302168"/>
    <lineage>
        <taxon>Bacteria</taxon>
        <taxon>Bacillati</taxon>
        <taxon>Actinomycetota</taxon>
        <taxon>Actinomycetes</taxon>
        <taxon>Propionibacteriales</taxon>
        <taxon>Nocardioidaceae</taxon>
        <taxon>Aeromicrobium</taxon>
    </lineage>
</organism>
<evidence type="ECO:0000256" key="4">
    <source>
        <dbReference type="PROSITE-ProRule" id="PRU00335"/>
    </source>
</evidence>
<dbReference type="EMBL" id="BAAAME010000005">
    <property type="protein sequence ID" value="GAA1746541.1"/>
    <property type="molecule type" value="Genomic_DNA"/>
</dbReference>
<dbReference type="InterPro" id="IPR050109">
    <property type="entry name" value="HTH-type_TetR-like_transc_reg"/>
</dbReference>
<dbReference type="SUPFAM" id="SSF46689">
    <property type="entry name" value="Homeodomain-like"/>
    <property type="match status" value="1"/>
</dbReference>
<keyword evidence="2 4" id="KW-0238">DNA-binding</keyword>
<feature type="DNA-binding region" description="H-T-H motif" evidence="4">
    <location>
        <begin position="57"/>
        <end position="76"/>
    </location>
</feature>
<dbReference type="InterPro" id="IPR001647">
    <property type="entry name" value="HTH_TetR"/>
</dbReference>
<keyword evidence="3" id="KW-0804">Transcription</keyword>
<reference evidence="8" key="1">
    <citation type="journal article" date="2019" name="Int. J. Syst. Evol. Microbiol.">
        <title>The Global Catalogue of Microorganisms (GCM) 10K type strain sequencing project: providing services to taxonomists for standard genome sequencing and annotation.</title>
        <authorList>
            <consortium name="The Broad Institute Genomics Platform"/>
            <consortium name="The Broad Institute Genome Sequencing Center for Infectious Disease"/>
            <person name="Wu L."/>
            <person name="Ma J."/>
        </authorList>
    </citation>
    <scope>NUCLEOTIDE SEQUENCE [LARGE SCALE GENOMIC DNA]</scope>
    <source>
        <strain evidence="8">JCM 13518</strain>
    </source>
</reference>